<dbReference type="EMBL" id="WJXA01000004">
    <property type="protein sequence ID" value="KAF7145988.1"/>
    <property type="molecule type" value="Genomic_DNA"/>
</dbReference>
<dbReference type="SUPFAM" id="SSF52540">
    <property type="entry name" value="P-loop containing nucleoside triphosphate hydrolases"/>
    <property type="match status" value="1"/>
</dbReference>
<dbReference type="Gene3D" id="3.80.10.10">
    <property type="entry name" value="Ribonuclease Inhibitor"/>
    <property type="match status" value="1"/>
</dbReference>
<evidence type="ECO:0000256" key="5">
    <source>
        <dbReference type="SAM" id="Phobius"/>
    </source>
</evidence>
<dbReference type="Pfam" id="PF23598">
    <property type="entry name" value="LRR_14"/>
    <property type="match status" value="1"/>
</dbReference>
<evidence type="ECO:0000256" key="2">
    <source>
        <dbReference type="ARBA" id="ARBA00022741"/>
    </source>
</evidence>
<dbReference type="Pfam" id="PF18052">
    <property type="entry name" value="Rx_N"/>
    <property type="match status" value="1"/>
</dbReference>
<dbReference type="InterPro" id="IPR044974">
    <property type="entry name" value="Disease_R_plants"/>
</dbReference>
<dbReference type="AlphaFoldDB" id="A0A834H7B4"/>
<gene>
    <name evidence="9" type="ORF">RHSIM_Rhsim04G0009600</name>
</gene>
<keyword evidence="5" id="KW-0472">Membrane</keyword>
<evidence type="ECO:0000313" key="9">
    <source>
        <dbReference type="EMBL" id="KAF7145988.1"/>
    </source>
</evidence>
<feature type="domain" description="NB-ARC" evidence="6">
    <location>
        <begin position="175"/>
        <end position="263"/>
    </location>
</feature>
<dbReference type="OrthoDB" id="690341at2759"/>
<dbReference type="GO" id="GO:0098542">
    <property type="term" value="P:defense response to other organism"/>
    <property type="evidence" value="ECO:0007669"/>
    <property type="project" value="TreeGrafter"/>
</dbReference>
<dbReference type="Gene3D" id="1.20.5.4130">
    <property type="match status" value="1"/>
</dbReference>
<evidence type="ECO:0000313" key="10">
    <source>
        <dbReference type="Proteomes" id="UP000626092"/>
    </source>
</evidence>
<keyword evidence="10" id="KW-1185">Reference proteome</keyword>
<dbReference type="InterPro" id="IPR027417">
    <property type="entry name" value="P-loop_NTPase"/>
</dbReference>
<evidence type="ECO:0000259" key="8">
    <source>
        <dbReference type="Pfam" id="PF23598"/>
    </source>
</evidence>
<protein>
    <submittedName>
        <fullName evidence="9">Uncharacterized protein</fullName>
    </submittedName>
</protein>
<evidence type="ECO:0000259" key="7">
    <source>
        <dbReference type="Pfam" id="PF18052"/>
    </source>
</evidence>
<feature type="region of interest" description="Disordered" evidence="4">
    <location>
        <begin position="110"/>
        <end position="129"/>
    </location>
</feature>
<dbReference type="InterPro" id="IPR055414">
    <property type="entry name" value="LRR_R13L4/SHOC2-like"/>
</dbReference>
<dbReference type="SUPFAM" id="SSF52058">
    <property type="entry name" value="L domain-like"/>
    <property type="match status" value="1"/>
</dbReference>
<organism evidence="9 10">
    <name type="scientific">Rhododendron simsii</name>
    <name type="common">Sims's rhododendron</name>
    <dbReference type="NCBI Taxonomy" id="118357"/>
    <lineage>
        <taxon>Eukaryota</taxon>
        <taxon>Viridiplantae</taxon>
        <taxon>Streptophyta</taxon>
        <taxon>Embryophyta</taxon>
        <taxon>Tracheophyta</taxon>
        <taxon>Spermatophyta</taxon>
        <taxon>Magnoliopsida</taxon>
        <taxon>eudicotyledons</taxon>
        <taxon>Gunneridae</taxon>
        <taxon>Pentapetalae</taxon>
        <taxon>asterids</taxon>
        <taxon>Ericales</taxon>
        <taxon>Ericaceae</taxon>
        <taxon>Ericoideae</taxon>
        <taxon>Rhodoreae</taxon>
        <taxon>Rhododendron</taxon>
    </lineage>
</organism>
<dbReference type="InterPro" id="IPR041118">
    <property type="entry name" value="Rx_N"/>
</dbReference>
<keyword evidence="1" id="KW-0677">Repeat</keyword>
<evidence type="ECO:0000256" key="3">
    <source>
        <dbReference type="ARBA" id="ARBA00022821"/>
    </source>
</evidence>
<name>A0A834H7B4_RHOSS</name>
<dbReference type="InterPro" id="IPR002182">
    <property type="entry name" value="NB-ARC"/>
</dbReference>
<dbReference type="Gene3D" id="3.40.50.300">
    <property type="entry name" value="P-loop containing nucleotide triphosphate hydrolases"/>
    <property type="match status" value="1"/>
</dbReference>
<dbReference type="Proteomes" id="UP000626092">
    <property type="component" value="Unassembled WGS sequence"/>
</dbReference>
<keyword evidence="5" id="KW-1133">Transmembrane helix</keyword>
<evidence type="ECO:0000256" key="4">
    <source>
        <dbReference type="SAM" id="MobiDB-lite"/>
    </source>
</evidence>
<feature type="transmembrane region" description="Helical" evidence="5">
    <location>
        <begin position="671"/>
        <end position="691"/>
    </location>
</feature>
<sequence>MAEIAVSAAKVLVETVLHALSQMQNIRKTLHDEVKGLSFCLHRLDAYLADMEGNEGSEQLRERAKEVRDVAFHIEDVLEDSVHELLSKITGVKGMIVALDKLGFISSRTRMEEGSTSGPKPDHQLAPNIPGDEETMGFEEREEAIILQLTDQELRDVTISVVGPGGSSKTTIVNKVSQSFNIEELFCSMLKQFCKSKEEPIPSGGSNTQAKLRHYLQQKSYVVLDDIWRKEHWEWIHTVLPRGSSCSRIIVTTRNLDVASFCVGLDFVGQARYCRVLNLMHEFIDQKSEEVNFFLQIGELDASSNKNVRRISIDNSCINLAQIRGLNYVCSAFLFKKSNLSASANEHVLHAFKLMRVLDLRDAPLDKFPEAIILLNLLRYLCLRNTKIKEIPNSIKKLSHLETLDLKQTKVTILPKGILQLCNLRHFLISWYNIKNYVTWHSVVGVKIARGISALTNLQKLSLIKSDKHHEIVKELKALTQLRKLGLVDLKREGGKYLCASVEKMVDLSTLTIRSTNKDESLDLDDMQSPPLHLRHLYLKGHLLQFPRWISKLDNLFRIGLKWSRLQNSPLDTLQELPNLLELEMVDAFTGEELVFEAGKFKKLKMLHIELFEQLDTVGSISLLWIEKFGLYDMPVEFTNRLQKTHEDHGMLDHVQLLEAYSYQSTRGSVLFLNFFSPMFLDFIFVVSILWKFSRQSPVGKYDLLDLKEVCQESLLGDIGATNMLDRLQNACLYQLLKLKENGFALSL</sequence>
<keyword evidence="2" id="KW-0547">Nucleotide-binding</keyword>
<feature type="domain" description="Disease resistance N-terminal" evidence="7">
    <location>
        <begin position="10"/>
        <end position="87"/>
    </location>
</feature>
<keyword evidence="5" id="KW-0812">Transmembrane</keyword>
<evidence type="ECO:0000259" key="6">
    <source>
        <dbReference type="Pfam" id="PF00931"/>
    </source>
</evidence>
<dbReference type="GO" id="GO:0043531">
    <property type="term" value="F:ADP binding"/>
    <property type="evidence" value="ECO:0007669"/>
    <property type="project" value="InterPro"/>
</dbReference>
<proteinExistence type="predicted"/>
<dbReference type="Pfam" id="PF00931">
    <property type="entry name" value="NB-ARC"/>
    <property type="match status" value="1"/>
</dbReference>
<dbReference type="PANTHER" id="PTHR23155:SF1205">
    <property type="entry name" value="DISEASE RESISTANCE PROTEIN RPM1"/>
    <property type="match status" value="1"/>
</dbReference>
<dbReference type="PANTHER" id="PTHR23155">
    <property type="entry name" value="DISEASE RESISTANCE PROTEIN RP"/>
    <property type="match status" value="1"/>
</dbReference>
<accession>A0A834H7B4</accession>
<evidence type="ECO:0000256" key="1">
    <source>
        <dbReference type="ARBA" id="ARBA00022737"/>
    </source>
</evidence>
<comment type="caution">
    <text evidence="9">The sequence shown here is derived from an EMBL/GenBank/DDBJ whole genome shotgun (WGS) entry which is preliminary data.</text>
</comment>
<feature type="domain" description="Disease resistance R13L4/SHOC-2-like LRR" evidence="8">
    <location>
        <begin position="347"/>
        <end position="613"/>
    </location>
</feature>
<reference evidence="9" key="1">
    <citation type="submission" date="2019-11" db="EMBL/GenBank/DDBJ databases">
        <authorList>
            <person name="Liu Y."/>
            <person name="Hou J."/>
            <person name="Li T.-Q."/>
            <person name="Guan C.-H."/>
            <person name="Wu X."/>
            <person name="Wu H.-Z."/>
            <person name="Ling F."/>
            <person name="Zhang R."/>
            <person name="Shi X.-G."/>
            <person name="Ren J.-P."/>
            <person name="Chen E.-F."/>
            <person name="Sun J.-M."/>
        </authorList>
    </citation>
    <scope>NUCLEOTIDE SEQUENCE</scope>
    <source>
        <strain evidence="9">Adult_tree_wgs_1</strain>
        <tissue evidence="9">Leaves</tissue>
    </source>
</reference>
<dbReference type="InterPro" id="IPR032675">
    <property type="entry name" value="LRR_dom_sf"/>
</dbReference>
<keyword evidence="3" id="KW-0611">Plant defense</keyword>